<dbReference type="InterPro" id="IPR005143">
    <property type="entry name" value="TF_LuxR_autoind-bd_dom"/>
</dbReference>
<dbReference type="SUPFAM" id="SSF75516">
    <property type="entry name" value="Pheromone-binding domain of LuxR-like quorum-sensing transcription factors"/>
    <property type="match status" value="1"/>
</dbReference>
<dbReference type="InterPro" id="IPR036388">
    <property type="entry name" value="WH-like_DNA-bd_sf"/>
</dbReference>
<sequence length="267" mass="29563">MYPMLLELTHFPDFQKGLFKDAVASDTLAMLREVKQQTDCRYVAHVGHPEPRPGSDVVDENVSLLMTYPVSWMLRYLAKDYYKIDPVMQGMNLFPPRADAPGTIRNLSADTTLSLTVKRYLKDGERRGLGNLHLAICATNAFGFRGITLLSFDVAEGDQSEFIDHRRKLLSVASARIHNALHGTRNPALAAIVANLLTKREIDCLFWAANGKTDGEIGEILNIARWTVVTYLQNAKNKLGCSNRTSTVATALALGVIDIPTVAKAYL</sequence>
<dbReference type="InterPro" id="IPR000792">
    <property type="entry name" value="Tscrpt_reg_LuxR_C"/>
</dbReference>
<proteinExistence type="predicted"/>
<dbReference type="SMART" id="SM00421">
    <property type="entry name" value="HTH_LUXR"/>
    <property type="match status" value="1"/>
</dbReference>
<keyword evidence="3" id="KW-0804">Transcription</keyword>
<evidence type="ECO:0000259" key="4">
    <source>
        <dbReference type="PROSITE" id="PS50043"/>
    </source>
</evidence>
<dbReference type="InterPro" id="IPR036693">
    <property type="entry name" value="TF_LuxR_autoind-bd_dom_sf"/>
</dbReference>
<dbReference type="PANTHER" id="PTHR44688:SF16">
    <property type="entry name" value="DNA-BINDING TRANSCRIPTIONAL ACTIVATOR DEVR_DOSR"/>
    <property type="match status" value="1"/>
</dbReference>
<feature type="domain" description="HTH luxR-type" evidence="4">
    <location>
        <begin position="190"/>
        <end position="255"/>
    </location>
</feature>
<dbReference type="PANTHER" id="PTHR44688">
    <property type="entry name" value="DNA-BINDING TRANSCRIPTIONAL ACTIVATOR DEVR_DOSR"/>
    <property type="match status" value="1"/>
</dbReference>
<dbReference type="Pfam" id="PF00196">
    <property type="entry name" value="GerE"/>
    <property type="match status" value="1"/>
</dbReference>
<keyword evidence="1" id="KW-0805">Transcription regulation</keyword>
<dbReference type="PROSITE" id="PS50043">
    <property type="entry name" value="HTH_LUXR_2"/>
    <property type="match status" value="1"/>
</dbReference>
<keyword evidence="6" id="KW-1185">Reference proteome</keyword>
<reference evidence="5 6" key="1">
    <citation type="submission" date="2020-07" db="EMBL/GenBank/DDBJ databases">
        <title>Genomic Encyclopedia of Type Strains, Phase IV (KMG-V): Genome sequencing to study the core and pangenomes of soil and plant-associated prokaryotes.</title>
        <authorList>
            <person name="Whitman W."/>
        </authorList>
    </citation>
    <scope>NUCLEOTIDE SEQUENCE [LARGE SCALE GENOMIC DNA]</scope>
    <source>
        <strain evidence="5 6">AN3</strain>
    </source>
</reference>
<evidence type="ECO:0000256" key="3">
    <source>
        <dbReference type="ARBA" id="ARBA00023163"/>
    </source>
</evidence>
<dbReference type="Proteomes" id="UP000549052">
    <property type="component" value="Unassembled WGS sequence"/>
</dbReference>
<evidence type="ECO:0000256" key="1">
    <source>
        <dbReference type="ARBA" id="ARBA00023015"/>
    </source>
</evidence>
<protein>
    <submittedName>
        <fullName evidence="5">DNA-binding CsgD family transcriptional regulator</fullName>
    </submittedName>
</protein>
<dbReference type="InterPro" id="IPR016032">
    <property type="entry name" value="Sig_transdc_resp-reg_C-effctor"/>
</dbReference>
<evidence type="ECO:0000256" key="2">
    <source>
        <dbReference type="ARBA" id="ARBA00023125"/>
    </source>
</evidence>
<dbReference type="PRINTS" id="PR00038">
    <property type="entry name" value="HTHLUXR"/>
</dbReference>
<dbReference type="CDD" id="cd06170">
    <property type="entry name" value="LuxR_C_like"/>
    <property type="match status" value="1"/>
</dbReference>
<dbReference type="Gene3D" id="1.10.10.10">
    <property type="entry name" value="Winged helix-like DNA-binding domain superfamily/Winged helix DNA-binding domain"/>
    <property type="match status" value="1"/>
</dbReference>
<dbReference type="EMBL" id="JACGXN010000005">
    <property type="protein sequence ID" value="MBA8879783.1"/>
    <property type="molecule type" value="Genomic_DNA"/>
</dbReference>
<keyword evidence="2 5" id="KW-0238">DNA-binding</keyword>
<dbReference type="Gene3D" id="3.30.450.80">
    <property type="entry name" value="Transcription factor LuxR-like, autoinducer-binding domain"/>
    <property type="match status" value="1"/>
</dbReference>
<dbReference type="AlphaFoldDB" id="A0A839EHM5"/>
<accession>A0A839EHM5</accession>
<dbReference type="GO" id="GO:0006355">
    <property type="term" value="P:regulation of DNA-templated transcription"/>
    <property type="evidence" value="ECO:0007669"/>
    <property type="project" value="InterPro"/>
</dbReference>
<organism evidence="5 6">
    <name type="scientific">Phyllobacterium myrsinacearum</name>
    <dbReference type="NCBI Taxonomy" id="28101"/>
    <lineage>
        <taxon>Bacteria</taxon>
        <taxon>Pseudomonadati</taxon>
        <taxon>Pseudomonadota</taxon>
        <taxon>Alphaproteobacteria</taxon>
        <taxon>Hyphomicrobiales</taxon>
        <taxon>Phyllobacteriaceae</taxon>
        <taxon>Phyllobacterium</taxon>
    </lineage>
</organism>
<name>A0A839EHM5_9HYPH</name>
<comment type="caution">
    <text evidence="5">The sequence shown here is derived from an EMBL/GenBank/DDBJ whole genome shotgun (WGS) entry which is preliminary data.</text>
</comment>
<gene>
    <name evidence="5" type="ORF">FHW16_003502</name>
</gene>
<dbReference type="SUPFAM" id="SSF46894">
    <property type="entry name" value="C-terminal effector domain of the bipartite response regulators"/>
    <property type="match status" value="1"/>
</dbReference>
<evidence type="ECO:0000313" key="6">
    <source>
        <dbReference type="Proteomes" id="UP000549052"/>
    </source>
</evidence>
<dbReference type="Pfam" id="PF03472">
    <property type="entry name" value="Autoind_bind"/>
    <property type="match status" value="1"/>
</dbReference>
<evidence type="ECO:0000313" key="5">
    <source>
        <dbReference type="EMBL" id="MBA8879783.1"/>
    </source>
</evidence>
<dbReference type="GO" id="GO:0003677">
    <property type="term" value="F:DNA binding"/>
    <property type="evidence" value="ECO:0007669"/>
    <property type="project" value="UniProtKB-KW"/>
</dbReference>